<evidence type="ECO:0000313" key="2">
    <source>
        <dbReference type="EMBL" id="GGS46786.1"/>
    </source>
</evidence>
<gene>
    <name evidence="2" type="ORF">GCM10010238_40690</name>
</gene>
<feature type="compositionally biased region" description="Basic residues" evidence="1">
    <location>
        <begin position="8"/>
        <end position="23"/>
    </location>
</feature>
<feature type="compositionally biased region" description="Low complexity" evidence="1">
    <location>
        <begin position="57"/>
        <end position="120"/>
    </location>
</feature>
<evidence type="ECO:0000256" key="1">
    <source>
        <dbReference type="SAM" id="MobiDB-lite"/>
    </source>
</evidence>
<sequence length="190" mass="18228">MVPERAARPSRSHARPSTGRRARGAALVLGAVPVAAGAGVTLTTVGGGEGGRPDRVAAGATEDTTTGTASPGGFPSACPSAAPDVSASAAPGGTATVEATTTRTRPARPAGTAGPATGPVPAKPSATATRGTGQDGATDTAEVPGATGDPGRRLRWGGGRGPGTGERGARGGRSRGGQRRRPADPPTTAA</sequence>
<reference evidence="2" key="2">
    <citation type="submission" date="2020-09" db="EMBL/GenBank/DDBJ databases">
        <authorList>
            <person name="Sun Q."/>
            <person name="Ohkuma M."/>
        </authorList>
    </citation>
    <scope>NUCLEOTIDE SEQUENCE</scope>
    <source>
        <strain evidence="2">JCM 4234</strain>
    </source>
</reference>
<feature type="region of interest" description="Disordered" evidence="1">
    <location>
        <begin position="41"/>
        <end position="190"/>
    </location>
</feature>
<dbReference type="EMBL" id="BMSL01000011">
    <property type="protein sequence ID" value="GGS46786.1"/>
    <property type="molecule type" value="Genomic_DNA"/>
</dbReference>
<comment type="caution">
    <text evidence="2">The sequence shown here is derived from an EMBL/GenBank/DDBJ whole genome shotgun (WGS) entry which is preliminary data.</text>
</comment>
<protein>
    <submittedName>
        <fullName evidence="2">Uncharacterized protein</fullName>
    </submittedName>
</protein>
<feature type="compositionally biased region" description="Polar residues" evidence="1">
    <location>
        <begin position="126"/>
        <end position="137"/>
    </location>
</feature>
<name>A0A918GM73_STRGD</name>
<feature type="region of interest" description="Disordered" evidence="1">
    <location>
        <begin position="1"/>
        <end position="24"/>
    </location>
</feature>
<dbReference type="Proteomes" id="UP000653493">
    <property type="component" value="Unassembled WGS sequence"/>
</dbReference>
<feature type="compositionally biased region" description="Basic residues" evidence="1">
    <location>
        <begin position="170"/>
        <end position="180"/>
    </location>
</feature>
<dbReference type="AlphaFoldDB" id="A0A918GM73"/>
<keyword evidence="3" id="KW-1185">Reference proteome</keyword>
<proteinExistence type="predicted"/>
<feature type="compositionally biased region" description="Gly residues" evidence="1">
    <location>
        <begin position="156"/>
        <end position="166"/>
    </location>
</feature>
<reference evidence="2" key="1">
    <citation type="journal article" date="2014" name="Int. J. Syst. Evol. Microbiol.">
        <title>Complete genome sequence of Corynebacterium casei LMG S-19264T (=DSM 44701T), isolated from a smear-ripened cheese.</title>
        <authorList>
            <consortium name="US DOE Joint Genome Institute (JGI-PGF)"/>
            <person name="Walter F."/>
            <person name="Albersmeier A."/>
            <person name="Kalinowski J."/>
            <person name="Ruckert C."/>
        </authorList>
    </citation>
    <scope>NUCLEOTIDE SEQUENCE</scope>
    <source>
        <strain evidence="2">JCM 4234</strain>
    </source>
</reference>
<organism evidence="2 3">
    <name type="scientific">Streptomyces griseoviridis</name>
    <dbReference type="NCBI Taxonomy" id="45398"/>
    <lineage>
        <taxon>Bacteria</taxon>
        <taxon>Bacillati</taxon>
        <taxon>Actinomycetota</taxon>
        <taxon>Actinomycetes</taxon>
        <taxon>Kitasatosporales</taxon>
        <taxon>Streptomycetaceae</taxon>
        <taxon>Streptomyces</taxon>
    </lineage>
</organism>
<accession>A0A918GM73</accession>
<evidence type="ECO:0000313" key="3">
    <source>
        <dbReference type="Proteomes" id="UP000653493"/>
    </source>
</evidence>